<sequence length="80" mass="8693">MITSSRTAARTDIRNALRLQDVLDVASSVGMEEALRRHGESLPAAERTLLSSLSVAEVRELQNTVQLLGDPDCVAMDNNI</sequence>
<proteinExistence type="predicted"/>
<dbReference type="OrthoDB" id="9874265at2"/>
<dbReference type="Proteomes" id="UP000305929">
    <property type="component" value="Unassembled WGS sequence"/>
</dbReference>
<accession>A0A4U5WQQ8</accession>
<gene>
    <name evidence="1" type="ORF">E4U91_28965</name>
</gene>
<dbReference type="RefSeq" id="WP_137309531.1">
    <property type="nucleotide sequence ID" value="NZ_SZNQ01000001.1"/>
</dbReference>
<organism evidence="1 2">
    <name type="scientific">Streptomyces lasalocidi</name>
    <name type="common">Streptomyces lasaliensis</name>
    <dbReference type="NCBI Taxonomy" id="324833"/>
    <lineage>
        <taxon>Bacteria</taxon>
        <taxon>Bacillati</taxon>
        <taxon>Actinomycetota</taxon>
        <taxon>Actinomycetes</taxon>
        <taxon>Kitasatosporales</taxon>
        <taxon>Streptomycetaceae</taxon>
        <taxon>Streptomyces</taxon>
    </lineage>
</organism>
<keyword evidence="2" id="KW-1185">Reference proteome</keyword>
<reference evidence="1 2" key="1">
    <citation type="submission" date="2019-04" db="EMBL/GenBank/DDBJ databases">
        <title>Streptomyces lasaliensis sp. nov., an Actinomycete isolated from soil which produces the polyether antibiotic lasalocid.</title>
        <authorList>
            <person name="Erwin G."/>
            <person name="Haber C."/>
        </authorList>
    </citation>
    <scope>NUCLEOTIDE SEQUENCE [LARGE SCALE GENOMIC DNA]</scope>
    <source>
        <strain evidence="1 2">X-537</strain>
    </source>
</reference>
<evidence type="ECO:0000313" key="2">
    <source>
        <dbReference type="Proteomes" id="UP000305929"/>
    </source>
</evidence>
<name>A0A4U5WQQ8_STRLS</name>
<comment type="caution">
    <text evidence="1">The sequence shown here is derived from an EMBL/GenBank/DDBJ whole genome shotgun (WGS) entry which is preliminary data.</text>
</comment>
<protein>
    <submittedName>
        <fullName evidence="1">Uncharacterized protein</fullName>
    </submittedName>
</protein>
<dbReference type="EMBL" id="SZNQ01000001">
    <property type="protein sequence ID" value="TKT03691.1"/>
    <property type="molecule type" value="Genomic_DNA"/>
</dbReference>
<evidence type="ECO:0000313" key="1">
    <source>
        <dbReference type="EMBL" id="TKT03691.1"/>
    </source>
</evidence>
<dbReference type="AlphaFoldDB" id="A0A4U5WQQ8"/>